<keyword evidence="3" id="KW-1185">Reference proteome</keyword>
<proteinExistence type="predicted"/>
<evidence type="ECO:0000313" key="3">
    <source>
        <dbReference type="Proteomes" id="UP000004095"/>
    </source>
</evidence>
<feature type="compositionally biased region" description="Basic and acidic residues" evidence="1">
    <location>
        <begin position="69"/>
        <end position="91"/>
    </location>
</feature>
<accession>A1ZNG1</accession>
<organism evidence="2 3">
    <name type="scientific">Microscilla marina ATCC 23134</name>
    <dbReference type="NCBI Taxonomy" id="313606"/>
    <lineage>
        <taxon>Bacteria</taxon>
        <taxon>Pseudomonadati</taxon>
        <taxon>Bacteroidota</taxon>
        <taxon>Cytophagia</taxon>
        <taxon>Cytophagales</taxon>
        <taxon>Microscillaceae</taxon>
        <taxon>Microscilla</taxon>
    </lineage>
</organism>
<comment type="caution">
    <text evidence="2">The sequence shown here is derived from an EMBL/GenBank/DDBJ whole genome shotgun (WGS) entry which is preliminary data.</text>
</comment>
<dbReference type="Proteomes" id="UP000004095">
    <property type="component" value="Unassembled WGS sequence"/>
</dbReference>
<feature type="compositionally biased region" description="Polar residues" evidence="1">
    <location>
        <begin position="92"/>
        <end position="114"/>
    </location>
</feature>
<name>A1ZNG1_MICM2</name>
<evidence type="ECO:0000256" key="1">
    <source>
        <dbReference type="SAM" id="MobiDB-lite"/>
    </source>
</evidence>
<feature type="region of interest" description="Disordered" evidence="1">
    <location>
        <begin position="32"/>
        <end position="114"/>
    </location>
</feature>
<protein>
    <submittedName>
        <fullName evidence="2">Lipoprotein, putative</fullName>
    </submittedName>
</protein>
<dbReference type="PROSITE" id="PS51257">
    <property type="entry name" value="PROKAR_LIPOPROTEIN"/>
    <property type="match status" value="1"/>
</dbReference>
<dbReference type="EMBL" id="AAWS01000018">
    <property type="protein sequence ID" value="EAY28072.1"/>
    <property type="molecule type" value="Genomic_DNA"/>
</dbReference>
<feature type="compositionally biased region" description="Basic and acidic residues" evidence="1">
    <location>
        <begin position="38"/>
        <end position="56"/>
    </location>
</feature>
<sequence>MTMTFTKKIYHLIIISFMFSLVSCGYGKYNASSSVPDQKVDYDNNRVYGDGKDAKARQTKQTYPTPEDAGDRVNKIKDKLYGKPKAAKTEETNTVDSTEQIKADSTQADSSKAN</sequence>
<reference evidence="2 3" key="1">
    <citation type="submission" date="2007-01" db="EMBL/GenBank/DDBJ databases">
        <authorList>
            <person name="Haygood M."/>
            <person name="Podell S."/>
            <person name="Anderson C."/>
            <person name="Hopkinson B."/>
            <person name="Roe K."/>
            <person name="Barbeau K."/>
            <person name="Gaasterland T."/>
            <person name="Ferriera S."/>
            <person name="Johnson J."/>
            <person name="Kravitz S."/>
            <person name="Beeson K."/>
            <person name="Sutton G."/>
            <person name="Rogers Y.-H."/>
            <person name="Friedman R."/>
            <person name="Frazier M."/>
            <person name="Venter J.C."/>
        </authorList>
    </citation>
    <scope>NUCLEOTIDE SEQUENCE [LARGE SCALE GENOMIC DNA]</scope>
    <source>
        <strain evidence="2 3">ATCC 23134</strain>
    </source>
</reference>
<dbReference type="AlphaFoldDB" id="A1ZNG1"/>
<gene>
    <name evidence="2" type="ORF">M23134_02182</name>
</gene>
<evidence type="ECO:0000313" key="2">
    <source>
        <dbReference type="EMBL" id="EAY28072.1"/>
    </source>
</evidence>
<keyword evidence="2" id="KW-0449">Lipoprotein</keyword>